<dbReference type="Pfam" id="PF05635">
    <property type="entry name" value="23S_rRNA_IVP"/>
    <property type="match status" value="1"/>
</dbReference>
<dbReference type="Gene3D" id="1.20.1440.60">
    <property type="entry name" value="23S rRNA-intervening sequence"/>
    <property type="match status" value="1"/>
</dbReference>
<gene>
    <name evidence="1" type="ORF">C7S20_06725</name>
</gene>
<dbReference type="PANTHER" id="PTHR38471">
    <property type="entry name" value="FOUR HELIX BUNDLE PROTEIN"/>
    <property type="match status" value="1"/>
</dbReference>
<dbReference type="OrthoDB" id="5515766at2"/>
<dbReference type="Proteomes" id="UP000241507">
    <property type="component" value="Chromosome"/>
</dbReference>
<proteinExistence type="predicted"/>
<dbReference type="PANTHER" id="PTHR38471:SF2">
    <property type="entry name" value="FOUR HELIX BUNDLE PROTEIN"/>
    <property type="match status" value="1"/>
</dbReference>
<keyword evidence="2" id="KW-1185">Reference proteome</keyword>
<dbReference type="CDD" id="cd16377">
    <property type="entry name" value="23S_rRNA_IVP_like"/>
    <property type="match status" value="1"/>
</dbReference>
<reference evidence="2" key="1">
    <citation type="submission" date="2018-03" db="EMBL/GenBank/DDBJ databases">
        <title>Gramella fulva sp. nov., isolated from a dry surface of tidal flat.</title>
        <authorList>
            <person name="Hwang S.H."/>
            <person name="Hwang W.M."/>
            <person name="Kang K."/>
            <person name="Ahn T.-Y."/>
        </authorList>
    </citation>
    <scope>NUCLEOTIDE SEQUENCE [LARGE SCALE GENOMIC DNA]</scope>
    <source>
        <strain evidence="2">SH35</strain>
    </source>
</reference>
<dbReference type="NCBIfam" id="TIGR02436">
    <property type="entry name" value="four helix bundle protein"/>
    <property type="match status" value="1"/>
</dbReference>
<protein>
    <submittedName>
        <fullName evidence="1">Four helix bundle protein</fullName>
    </submittedName>
</protein>
<name>A0A2R3Z406_9FLAO</name>
<dbReference type="InterPro" id="IPR036583">
    <property type="entry name" value="23S_rRNA_IVS_sf"/>
</dbReference>
<dbReference type="AlphaFoldDB" id="A0A2R3Z406"/>
<sequence length="125" mass="14763">MEQYKTFEDLEVYKKTVSFTVKIFELIKIENLNKEFALIDQLKRATLSISNNIAEGFERESDKDYVRFLYFSKASAGEVRNILNVMYEVKILSYDSYSELKSEIIEISKQLSNYIKFIKKRSSIN</sequence>
<accession>A0A2R3Z406</accession>
<dbReference type="KEGG" id="grs:C7S20_06725"/>
<evidence type="ECO:0000313" key="2">
    <source>
        <dbReference type="Proteomes" id="UP000241507"/>
    </source>
</evidence>
<dbReference type="RefSeq" id="WP_107011767.1">
    <property type="nucleotide sequence ID" value="NZ_CP028136.1"/>
</dbReference>
<dbReference type="InterPro" id="IPR012657">
    <property type="entry name" value="23S_rRNA-intervening_sequence"/>
</dbReference>
<evidence type="ECO:0000313" key="1">
    <source>
        <dbReference type="EMBL" id="AVR44989.1"/>
    </source>
</evidence>
<dbReference type="EMBL" id="CP028136">
    <property type="protein sequence ID" value="AVR44989.1"/>
    <property type="molecule type" value="Genomic_DNA"/>
</dbReference>
<dbReference type="SUPFAM" id="SSF158446">
    <property type="entry name" value="IVS-encoded protein-like"/>
    <property type="match status" value="1"/>
</dbReference>
<organism evidence="1 2">
    <name type="scientific">Christiangramia fulva</name>
    <dbReference type="NCBI Taxonomy" id="2126553"/>
    <lineage>
        <taxon>Bacteria</taxon>
        <taxon>Pseudomonadati</taxon>
        <taxon>Bacteroidota</taxon>
        <taxon>Flavobacteriia</taxon>
        <taxon>Flavobacteriales</taxon>
        <taxon>Flavobacteriaceae</taxon>
        <taxon>Christiangramia</taxon>
    </lineage>
</organism>